<dbReference type="Proteomes" id="UP001057580">
    <property type="component" value="Chromosome"/>
</dbReference>
<dbReference type="RefSeq" id="WP_260592515.1">
    <property type="nucleotide sequence ID" value="NZ_CP104003.1"/>
</dbReference>
<dbReference type="GO" id="GO:0005886">
    <property type="term" value="C:plasma membrane"/>
    <property type="evidence" value="ECO:0007669"/>
    <property type="project" value="UniProtKB-SubCell"/>
</dbReference>
<keyword evidence="3 10" id="KW-0328">Glycosyltransferase</keyword>
<dbReference type="GeneID" id="74943837"/>
<dbReference type="KEGG" id="ssai:N0B31_15405"/>
<feature type="transmembrane region" description="Helical" evidence="9">
    <location>
        <begin position="145"/>
        <end position="163"/>
    </location>
</feature>
<evidence type="ECO:0000256" key="3">
    <source>
        <dbReference type="ARBA" id="ARBA00022676"/>
    </source>
</evidence>
<evidence type="ECO:0000256" key="8">
    <source>
        <dbReference type="SAM" id="MobiDB-lite"/>
    </source>
</evidence>
<keyword evidence="7 9" id="KW-0472">Membrane</keyword>
<dbReference type="PANTHER" id="PTHR33908:SF11">
    <property type="entry name" value="MEMBRANE PROTEIN"/>
    <property type="match status" value="1"/>
</dbReference>
<dbReference type="EC" id="2.4.-.-" evidence="10"/>
<evidence type="ECO:0000256" key="6">
    <source>
        <dbReference type="ARBA" id="ARBA00022989"/>
    </source>
</evidence>
<evidence type="ECO:0000256" key="5">
    <source>
        <dbReference type="ARBA" id="ARBA00022692"/>
    </source>
</evidence>
<feature type="transmembrane region" description="Helical" evidence="9">
    <location>
        <begin position="221"/>
        <end position="243"/>
    </location>
</feature>
<evidence type="ECO:0000256" key="1">
    <source>
        <dbReference type="ARBA" id="ARBA00004651"/>
    </source>
</evidence>
<keyword evidence="5 9" id="KW-0812">Transmembrane</keyword>
<evidence type="ECO:0000313" key="11">
    <source>
        <dbReference type="Proteomes" id="UP001057580"/>
    </source>
</evidence>
<reference evidence="10" key="1">
    <citation type="submission" date="2022-09" db="EMBL/GenBank/DDBJ databases">
        <title>Diverse halophilic archaea isolated from saline environments.</title>
        <authorList>
            <person name="Cui H.-L."/>
        </authorList>
    </citation>
    <scope>NUCLEOTIDE SEQUENCE</scope>
    <source>
        <strain evidence="10">ZS-35-S2</strain>
    </source>
</reference>
<keyword evidence="11" id="KW-1185">Reference proteome</keyword>
<keyword evidence="2" id="KW-1003">Cell membrane</keyword>
<evidence type="ECO:0000256" key="4">
    <source>
        <dbReference type="ARBA" id="ARBA00022679"/>
    </source>
</evidence>
<feature type="transmembrane region" description="Helical" evidence="9">
    <location>
        <begin position="288"/>
        <end position="321"/>
    </location>
</feature>
<feature type="transmembrane region" description="Helical" evidence="9">
    <location>
        <begin position="12"/>
        <end position="31"/>
    </location>
</feature>
<feature type="transmembrane region" description="Helical" evidence="9">
    <location>
        <begin position="263"/>
        <end position="281"/>
    </location>
</feature>
<name>A0A9E7U7F2_9EURY</name>
<comment type="subcellular location">
    <subcellularLocation>
        <location evidence="1">Cell membrane</location>
        <topology evidence="1">Multi-pass membrane protein</topology>
    </subcellularLocation>
</comment>
<organism evidence="10 11">
    <name type="scientific">Salinirubellus salinus</name>
    <dbReference type="NCBI Taxonomy" id="1364945"/>
    <lineage>
        <taxon>Archaea</taxon>
        <taxon>Methanobacteriati</taxon>
        <taxon>Methanobacteriota</taxon>
        <taxon>Stenosarchaea group</taxon>
        <taxon>Halobacteria</taxon>
        <taxon>Halobacteriales</taxon>
        <taxon>Natronomonadaceae</taxon>
        <taxon>Salinirubellus</taxon>
    </lineage>
</organism>
<feature type="transmembrane region" description="Helical" evidence="9">
    <location>
        <begin position="183"/>
        <end position="209"/>
    </location>
</feature>
<feature type="compositionally biased region" description="Basic and acidic residues" evidence="8">
    <location>
        <begin position="558"/>
        <end position="596"/>
    </location>
</feature>
<accession>A0A9E7U7F2</accession>
<gene>
    <name evidence="10" type="ORF">N0B31_15405</name>
</gene>
<feature type="compositionally biased region" description="Basic and acidic residues" evidence="8">
    <location>
        <begin position="522"/>
        <end position="542"/>
    </location>
</feature>
<evidence type="ECO:0000256" key="7">
    <source>
        <dbReference type="ARBA" id="ARBA00023136"/>
    </source>
</evidence>
<feature type="transmembrane region" description="Helical" evidence="9">
    <location>
        <begin position="93"/>
        <end position="113"/>
    </location>
</feature>
<evidence type="ECO:0000256" key="2">
    <source>
        <dbReference type="ARBA" id="ARBA00022475"/>
    </source>
</evidence>
<dbReference type="GO" id="GO:0016763">
    <property type="term" value="F:pentosyltransferase activity"/>
    <property type="evidence" value="ECO:0007669"/>
    <property type="project" value="TreeGrafter"/>
</dbReference>
<evidence type="ECO:0000256" key="9">
    <source>
        <dbReference type="SAM" id="Phobius"/>
    </source>
</evidence>
<dbReference type="GO" id="GO:0008610">
    <property type="term" value="P:lipid biosynthetic process"/>
    <property type="evidence" value="ECO:0007669"/>
    <property type="project" value="UniProtKB-ARBA"/>
</dbReference>
<sequence>MTPGLLDRRDGPWLGAGLAAGVLAVAVYLVTNPYPAYGAGLYLRLAEALVANGYVPPPNVSGYTAAGVPFAYPPLQFYVLAGLLDLGVDPVTIARLLPGVGVLAALVPTYLLARDYTGSRPAGALAAAATALNPQLLQWHVSAGGVVRAFAFCYALLAVYAGYRAFEADSRRGALGAVALGALAFGATLLSHPTYTVFAGTSVLLLWLVRDRSTAGFARGTAIAVGGVALAAPWLGWVVATHGPDVLLGAAGTHGGLGGGTDTLDAGLSLALLPVVGGLYLRWRGDRFLLAWAAVALVLFAQARFVFAVGSVVLAAVAADLSGRLAFDTLEGTVAGVDRRSALAAACLLLGTVAGAGYFAHEATLDGDPSTPEFLDDESVAAMAWVQAETAPDATFVVLGDAAEWFPLLADRTILVGPWGVEWRGPTAYERQLRAYRQVSACATADCVERWFPADRSPTYVYVPRGGYTVRGHQHVAFGTLERSFAVSPAWDRAYANHGVVVYRAVGRDRPGSPGSLGPWLDEVRERDDERDQPAAEGERADPAVAASDAGGQQAERGGQREAVADERRRIPVDADDQRVEGQPREQAAGREDGHPTGRAVGGETVDQ</sequence>
<protein>
    <submittedName>
        <fullName evidence="10">Glycosyltransferase family 39 protein</fullName>
        <ecNumber evidence="10">2.4.-.-</ecNumber>
    </submittedName>
</protein>
<dbReference type="InterPro" id="IPR050297">
    <property type="entry name" value="LipidA_mod_glycosyltrf_83"/>
</dbReference>
<dbReference type="AlphaFoldDB" id="A0A9E7U7F2"/>
<proteinExistence type="predicted"/>
<keyword evidence="6 9" id="KW-1133">Transmembrane helix</keyword>
<evidence type="ECO:0000313" key="10">
    <source>
        <dbReference type="EMBL" id="UWM53521.1"/>
    </source>
</evidence>
<feature type="region of interest" description="Disordered" evidence="8">
    <location>
        <begin position="506"/>
        <end position="608"/>
    </location>
</feature>
<dbReference type="PANTHER" id="PTHR33908">
    <property type="entry name" value="MANNOSYLTRANSFERASE YKCB-RELATED"/>
    <property type="match status" value="1"/>
</dbReference>
<keyword evidence="4 10" id="KW-0808">Transferase</keyword>
<dbReference type="EMBL" id="CP104003">
    <property type="protein sequence ID" value="UWM53521.1"/>
    <property type="molecule type" value="Genomic_DNA"/>
</dbReference>